<sequence length="318" mass="37416">MDILKQLKWYIKKPFLFISYHYYCWRSSKCDYFCLKQLTKTFSLYSANDNNAERGNKCYGNYYILRNALGEKFQPKCMIEHGLYFYYTIVEECMQPGLDTIYTYSKLRENHIRETIGSRLDKQIIPVGPYIKYAKNFKSLDELRALKVKFGRILLAYPSHNFPNNEVSYNNDEFEKIIDEMAKDYDTVFISMIGYDIELGANKYYEDKGYVVVTSGSRSDPYFLNRQRDLIELADMTISNSIGTHIGYCICLGTPHYLFTQRIDWAGGIKEQDRITLSTRAELYNAFGSRRPIITPQQIEIVKKYWGEFSDPVKRSFL</sequence>
<evidence type="ECO:0000313" key="2">
    <source>
        <dbReference type="Proteomes" id="UP000002965"/>
    </source>
</evidence>
<reference evidence="1 2" key="1">
    <citation type="submission" date="2012-02" db="EMBL/GenBank/DDBJ databases">
        <title>The Genome Sequence of Bacteroides caccae CL03T12C61.</title>
        <authorList>
            <consortium name="The Broad Institute Genome Sequencing Platform"/>
            <person name="Earl A."/>
            <person name="Ward D."/>
            <person name="Feldgarden M."/>
            <person name="Gevers D."/>
            <person name="Zitomersky N.L."/>
            <person name="Coyne M.J."/>
            <person name="Comstock L.E."/>
            <person name="Young S.K."/>
            <person name="Zeng Q."/>
            <person name="Gargeya S."/>
            <person name="Fitzgerald M."/>
            <person name="Haas B."/>
            <person name="Abouelleil A."/>
            <person name="Alvarado L."/>
            <person name="Arachchi H.M."/>
            <person name="Berlin A."/>
            <person name="Chapman S.B."/>
            <person name="Gearin G."/>
            <person name="Goldberg J."/>
            <person name="Griggs A."/>
            <person name="Gujja S."/>
            <person name="Hansen M."/>
            <person name="Heiman D."/>
            <person name="Howarth C."/>
            <person name="Larimer J."/>
            <person name="Lui A."/>
            <person name="MacDonald P.J.P."/>
            <person name="McCowen C."/>
            <person name="Montmayeur A."/>
            <person name="Murphy C."/>
            <person name="Neiman D."/>
            <person name="Pearson M."/>
            <person name="Priest M."/>
            <person name="Roberts A."/>
            <person name="Saif S."/>
            <person name="Shea T."/>
            <person name="Sisk P."/>
            <person name="Stolte C."/>
            <person name="Sykes S."/>
            <person name="Wortman J."/>
            <person name="Nusbaum C."/>
            <person name="Birren B."/>
        </authorList>
    </citation>
    <scope>NUCLEOTIDE SEQUENCE [LARGE SCALE GENOMIC DNA]</scope>
    <source>
        <strain evidence="1 2">CL03T12C61</strain>
    </source>
</reference>
<name>I9PZ26_9BACE</name>
<dbReference type="PATRIC" id="fig|997873.3.peg.1579"/>
<dbReference type="AlphaFoldDB" id="I9PZ26"/>
<dbReference type="HOGENOM" id="CLU_060499_0_0_10"/>
<evidence type="ECO:0000313" key="1">
    <source>
        <dbReference type="EMBL" id="EIY21768.1"/>
    </source>
</evidence>
<gene>
    <name evidence="1" type="ORF">HMPREF1061_01499</name>
</gene>
<organism evidence="1 2">
    <name type="scientific">Bacteroides caccae CL03T12C61</name>
    <dbReference type="NCBI Taxonomy" id="997873"/>
    <lineage>
        <taxon>Bacteria</taxon>
        <taxon>Pseudomonadati</taxon>
        <taxon>Bacteroidota</taxon>
        <taxon>Bacteroidia</taxon>
        <taxon>Bacteroidales</taxon>
        <taxon>Bacteroidaceae</taxon>
        <taxon>Bacteroides</taxon>
    </lineage>
</organism>
<dbReference type="RefSeq" id="WP_005680780.1">
    <property type="nucleotide sequence ID" value="NZ_CAXUCB010000007.1"/>
</dbReference>
<keyword evidence="2" id="KW-1185">Reference proteome</keyword>
<dbReference type="Proteomes" id="UP000002965">
    <property type="component" value="Unassembled WGS sequence"/>
</dbReference>
<dbReference type="OrthoDB" id="1050732at2"/>
<dbReference type="EMBL" id="AGXF01000006">
    <property type="protein sequence ID" value="EIY21768.1"/>
    <property type="molecule type" value="Genomic_DNA"/>
</dbReference>
<protein>
    <recommendedName>
        <fullName evidence="3">Polysaccharide pyruvyl transferase domain-containing protein</fullName>
    </recommendedName>
</protein>
<evidence type="ECO:0008006" key="3">
    <source>
        <dbReference type="Google" id="ProtNLM"/>
    </source>
</evidence>
<proteinExistence type="predicted"/>
<accession>I9PZ26</accession>
<dbReference type="GeneID" id="75114171"/>
<comment type="caution">
    <text evidence="1">The sequence shown here is derived from an EMBL/GenBank/DDBJ whole genome shotgun (WGS) entry which is preliminary data.</text>
</comment>